<feature type="domain" description="Alpha-L-rhamnosidase C-terminal" evidence="7">
    <location>
        <begin position="683"/>
        <end position="757"/>
    </location>
</feature>
<name>A0ABY3RRQ7_9MICO</name>
<dbReference type="Pfam" id="PF08531">
    <property type="entry name" value="Bac_rhamnosid_N"/>
    <property type="match status" value="1"/>
</dbReference>
<feature type="domain" description="Alpha-L-rhamnosidase six-hairpin glycosidase" evidence="6">
    <location>
        <begin position="324"/>
        <end position="681"/>
    </location>
</feature>
<comment type="catalytic activity">
    <reaction evidence="1">
        <text>Hydrolysis of terminal non-reducing alpha-L-rhamnose residues in alpha-L-rhamnosides.</text>
        <dbReference type="EC" id="3.2.1.40"/>
    </reaction>
</comment>
<feature type="domain" description="Alpha-L-rhamnosidase concanavalin-like" evidence="4">
    <location>
        <begin position="223"/>
        <end position="320"/>
    </location>
</feature>
<evidence type="ECO:0000259" key="4">
    <source>
        <dbReference type="Pfam" id="PF05592"/>
    </source>
</evidence>
<evidence type="ECO:0000259" key="6">
    <source>
        <dbReference type="Pfam" id="PF17389"/>
    </source>
</evidence>
<dbReference type="InterPro" id="IPR035398">
    <property type="entry name" value="Bac_rhamnosid_C"/>
</dbReference>
<dbReference type="InterPro" id="IPR008902">
    <property type="entry name" value="Rhamnosid_concanavalin"/>
</dbReference>
<proteinExistence type="predicted"/>
<dbReference type="InterPro" id="IPR012341">
    <property type="entry name" value="6hp_glycosidase-like_sf"/>
</dbReference>
<dbReference type="EC" id="3.2.1.40" evidence="2"/>
<dbReference type="Pfam" id="PF05592">
    <property type="entry name" value="Bac_rhamnosid"/>
    <property type="match status" value="1"/>
</dbReference>
<dbReference type="Pfam" id="PF17390">
    <property type="entry name" value="Bac_rhamnosid_C"/>
    <property type="match status" value="1"/>
</dbReference>
<protein>
    <recommendedName>
        <fullName evidence="2">alpha-L-rhamnosidase</fullName>
        <ecNumber evidence="2">3.2.1.40</ecNumber>
    </recommendedName>
</protein>
<dbReference type="Gene3D" id="1.50.10.10">
    <property type="match status" value="1"/>
</dbReference>
<dbReference type="InterPro" id="IPR008928">
    <property type="entry name" value="6-hairpin_glycosidase_sf"/>
</dbReference>
<evidence type="ECO:0000256" key="3">
    <source>
        <dbReference type="ARBA" id="ARBA00022801"/>
    </source>
</evidence>
<dbReference type="Gene3D" id="2.60.420.10">
    <property type="entry name" value="Maltose phosphorylase, domain 3"/>
    <property type="match status" value="1"/>
</dbReference>
<keyword evidence="9" id="KW-1185">Reference proteome</keyword>
<dbReference type="PANTHER" id="PTHR33307">
    <property type="entry name" value="ALPHA-RHAMNOSIDASE (EUROFUNG)"/>
    <property type="match status" value="1"/>
</dbReference>
<evidence type="ECO:0000256" key="2">
    <source>
        <dbReference type="ARBA" id="ARBA00012652"/>
    </source>
</evidence>
<organism evidence="8 9">
    <name type="scientific">Microbacterium resistens</name>
    <dbReference type="NCBI Taxonomy" id="156977"/>
    <lineage>
        <taxon>Bacteria</taxon>
        <taxon>Bacillati</taxon>
        <taxon>Actinomycetota</taxon>
        <taxon>Actinomycetes</taxon>
        <taxon>Micrococcales</taxon>
        <taxon>Microbacteriaceae</taxon>
        <taxon>Microbacterium</taxon>
    </lineage>
</organism>
<dbReference type="InterPro" id="IPR035396">
    <property type="entry name" value="Bac_rhamnosid6H"/>
</dbReference>
<dbReference type="InterPro" id="IPR016007">
    <property type="entry name" value="Alpha_rhamnosid"/>
</dbReference>
<dbReference type="GO" id="GO:0016787">
    <property type="term" value="F:hydrolase activity"/>
    <property type="evidence" value="ECO:0007669"/>
    <property type="project" value="UniProtKB-KW"/>
</dbReference>
<reference evidence="8 9" key="1">
    <citation type="submission" date="2023-01" db="EMBL/GenBank/DDBJ databases">
        <title>Characterization of estradiol degrading bacteria Microbacterium sp. MZT7 and reveal degrading genes through genome analysis.</title>
        <authorList>
            <person name="Hao P."/>
            <person name="Gao Y."/>
        </authorList>
    </citation>
    <scope>NUCLEOTIDE SEQUENCE [LARGE SCALE GENOMIC DNA]</scope>
    <source>
        <strain evidence="8 9">MZT7</strain>
    </source>
</reference>
<dbReference type="PANTHER" id="PTHR33307:SF6">
    <property type="entry name" value="ALPHA-RHAMNOSIDASE (EUROFUNG)-RELATED"/>
    <property type="match status" value="1"/>
</dbReference>
<accession>A0ABY3RRQ7</accession>
<dbReference type="InterPro" id="IPR013737">
    <property type="entry name" value="Bac_rhamnosid_N"/>
</dbReference>
<dbReference type="RefSeq" id="WP_231819013.1">
    <property type="nucleotide sequence ID" value="NZ_CP082781.1"/>
</dbReference>
<dbReference type="Gene3D" id="2.60.120.260">
    <property type="entry name" value="Galactose-binding domain-like"/>
    <property type="match status" value="2"/>
</dbReference>
<evidence type="ECO:0000256" key="1">
    <source>
        <dbReference type="ARBA" id="ARBA00001445"/>
    </source>
</evidence>
<evidence type="ECO:0000259" key="5">
    <source>
        <dbReference type="Pfam" id="PF08531"/>
    </source>
</evidence>
<dbReference type="EMBL" id="CP082781">
    <property type="protein sequence ID" value="UGS25177.1"/>
    <property type="molecule type" value="Genomic_DNA"/>
</dbReference>
<sequence>MTTPLDAAAFLTAPAPRDRAIRFTRDVEPARPRAEVRKAELVATALGVYEASIDGRAVSSSVLDPGWSAYEWRLPYQTWDVTDLVRDGSGPIRLGLHLGNGWYRGKLGFEGADIDYGDRIAVCAALRLTFADGSVQSVETSEGGWAAQGSETTRNSLYNGQTIDARLRGGGGGEAGETLPGETLPGEALPVEALAVDRARLVPQSGPPVVRHEAIRPVSIDRSPSGRLLVDFGQNLVGWIRARVRGPRGTEVTIRHAEVLEHGELGTRPLRAAEATDVFVLSGGDDVFEPTFTFHGFRYAEVEGWPGELTADDLEAVVVHSEMRRTGSFSCSDPLVDRLVENVVQGQRGNFLSVPTDCPQRDERLGWTGDIAAFAASAAFVYDVADFLDDWLRDLRAETENAPDRFVPIVVPDALKYAHFGEDFAFPEMGPTAVWGDAAVWVPQALWHAYGDRDRLAAHYPAMVLHLESVQRMLSPDGLWDRGFQFGDWLDPDAPPENPAAAKADPHVVATACLYRSASFAAEAAAVLGRAEDAERWADLAERTRTAFRENYVDGGRIRSDCTTVYALAICFGLLEEEDRVRAGDRLAELVRQGGYRVTTGFAGTPFVTWALSETGHIADAYRLLLERECPSWLYPVTMGATTIWERWDSMLPDGSINPGEMTSFNHYALGAVADWIFQVVGGIRPAEPGYARIRIEPVPGPGLTWARTRYASRVGDIEVSWRTDGDRFVLDAVIPDGVPADIVLPDGTTHEVVGGEHRFTA</sequence>
<evidence type="ECO:0000313" key="9">
    <source>
        <dbReference type="Proteomes" id="UP001199642"/>
    </source>
</evidence>
<dbReference type="SUPFAM" id="SSF48208">
    <property type="entry name" value="Six-hairpin glycosidases"/>
    <property type="match status" value="1"/>
</dbReference>
<evidence type="ECO:0000313" key="8">
    <source>
        <dbReference type="EMBL" id="UGS25177.1"/>
    </source>
</evidence>
<dbReference type="Pfam" id="PF17389">
    <property type="entry name" value="Bac_rhamnosid6H"/>
    <property type="match status" value="1"/>
</dbReference>
<keyword evidence="3 8" id="KW-0378">Hydrolase</keyword>
<evidence type="ECO:0000259" key="7">
    <source>
        <dbReference type="Pfam" id="PF17390"/>
    </source>
</evidence>
<gene>
    <name evidence="8" type="ORF">K8F61_10755</name>
</gene>
<dbReference type="Proteomes" id="UP001199642">
    <property type="component" value="Chromosome"/>
</dbReference>
<feature type="domain" description="Bacterial alpha-L-rhamnosidase N-terminal" evidence="5">
    <location>
        <begin position="35"/>
        <end position="212"/>
    </location>
</feature>